<dbReference type="PROSITE" id="PS01227">
    <property type="entry name" value="UPF0012"/>
    <property type="match status" value="1"/>
</dbReference>
<keyword evidence="4 8" id="KW-0812">Transmembrane</keyword>
<feature type="transmembrane region" description="Helical" evidence="8">
    <location>
        <begin position="119"/>
        <end position="139"/>
    </location>
</feature>
<accession>A0ABQ6JG60</accession>
<evidence type="ECO:0000313" key="11">
    <source>
        <dbReference type="Proteomes" id="UP001157017"/>
    </source>
</evidence>
<feature type="region of interest" description="Disordered" evidence="7">
    <location>
        <begin position="649"/>
        <end position="672"/>
    </location>
</feature>
<dbReference type="InterPro" id="IPR036526">
    <property type="entry name" value="C-N_Hydrolase_sf"/>
</dbReference>
<feature type="compositionally biased region" description="Basic residues" evidence="7">
    <location>
        <begin position="230"/>
        <end position="240"/>
    </location>
</feature>
<name>A0ABQ6JG60_9ACTN</name>
<feature type="transmembrane region" description="Helical" evidence="8">
    <location>
        <begin position="1045"/>
        <end position="1065"/>
    </location>
</feature>
<feature type="transmembrane region" description="Helical" evidence="8">
    <location>
        <begin position="40"/>
        <end position="59"/>
    </location>
</feature>
<feature type="compositionally biased region" description="Basic residues" evidence="7">
    <location>
        <begin position="625"/>
        <end position="637"/>
    </location>
</feature>
<comment type="similarity">
    <text evidence="2">Belongs to the carbon-nitrogen hydrolase superfamily. NIT1/NIT2 family.</text>
</comment>
<keyword evidence="3" id="KW-1003">Cell membrane</keyword>
<evidence type="ECO:0000256" key="8">
    <source>
        <dbReference type="SAM" id="Phobius"/>
    </source>
</evidence>
<dbReference type="InterPro" id="IPR001110">
    <property type="entry name" value="UPF0012_CS"/>
</dbReference>
<evidence type="ECO:0000259" key="9">
    <source>
        <dbReference type="PROSITE" id="PS50263"/>
    </source>
</evidence>
<feature type="region of interest" description="Disordered" evidence="7">
    <location>
        <begin position="275"/>
        <end position="297"/>
    </location>
</feature>
<feature type="compositionally biased region" description="Low complexity" evidence="7">
    <location>
        <begin position="241"/>
        <end position="257"/>
    </location>
</feature>
<feature type="transmembrane region" description="Helical" evidence="8">
    <location>
        <begin position="340"/>
        <end position="359"/>
    </location>
</feature>
<feature type="transmembrane region" description="Helical" evidence="8">
    <location>
        <begin position="512"/>
        <end position="532"/>
    </location>
</feature>
<feature type="region of interest" description="Disordered" evidence="7">
    <location>
        <begin position="606"/>
        <end position="637"/>
    </location>
</feature>
<feature type="domain" description="CN hydrolase" evidence="9">
    <location>
        <begin position="706"/>
        <end position="966"/>
    </location>
</feature>
<evidence type="ECO:0000256" key="2">
    <source>
        <dbReference type="ARBA" id="ARBA00010613"/>
    </source>
</evidence>
<feature type="transmembrane region" description="Helical" evidence="8">
    <location>
        <begin position="579"/>
        <end position="598"/>
    </location>
</feature>
<dbReference type="Gene3D" id="3.60.110.10">
    <property type="entry name" value="Carbon-nitrogen hydrolase"/>
    <property type="match status" value="1"/>
</dbReference>
<feature type="compositionally biased region" description="Low complexity" evidence="7">
    <location>
        <begin position="606"/>
        <end position="624"/>
    </location>
</feature>
<dbReference type="Proteomes" id="UP001157017">
    <property type="component" value="Unassembled WGS sequence"/>
</dbReference>
<keyword evidence="11" id="KW-1185">Reference proteome</keyword>
<feature type="region of interest" description="Disordered" evidence="7">
    <location>
        <begin position="1074"/>
        <end position="1096"/>
    </location>
</feature>
<feature type="transmembrane region" description="Helical" evidence="8">
    <location>
        <begin position="398"/>
        <end position="418"/>
    </location>
</feature>
<feature type="region of interest" description="Disordered" evidence="7">
    <location>
        <begin position="686"/>
        <end position="705"/>
    </location>
</feature>
<protein>
    <recommendedName>
        <fullName evidence="9">CN hydrolase domain-containing protein</fullName>
    </recommendedName>
</protein>
<proteinExistence type="inferred from homology"/>
<sequence length="1096" mass="113553">MPRRTLDDVTQTSARPTAWAAAPRPSGAATTVTALGVPGLLAVVVGLLATGASAATLVADPGAVTRWGQPLLRVVQDVSASLTVGLLVVAALLLPPSGWGTRARGGAPLGGVGLRATRLAGAAGGVWVLAGAVGLLLTWSRVSGYAITDPAFGQGLAYYLTHLDTLRSLVVAVLLAAVVATGATVATRQVTVGWMALLSVVALLPVALTGHAAGATDHEPGRRQPGVPPGRRHRLGRRPGRAAAAAARPGRPPGRDGVALLGSGARRVRAGRCVGRGQRGAAARRPRRSREAPTARWWSPRPSRWCCSASPDGGTAAGCSAGSARAATLPPGRSAGWPSASLVVMGVATGLAVALSLSAPPAGEGTGPEADAAFAITGYSMPAPLTAARFVTAWRPDLLWCSIAAVLLTTYLVGAARMRRRGDGWPVGRTVAWVAGCLVLVYATSGAPGIYGRVLFSAHMLGHMTMSMVVPPLLVLGAPVTLALRSLQRRTDGTLGPREWLLEIVHSRLLRVLGNPLVAAGLFAVSLIAFYYSPLFGLALKTHTGHVLMHVHFLLTGYLFASVLIGVDPGPPRPAYPLRLLLLFATMAFHAFFGVTLMQGNQAARTGRAGGARSHLGRLAAGRPAARRRRGLGRGRACRSSRSAWASPWRGCGRTTARPGAATGAPTGTATPSLAAYNAHLAKPGRARRAPLTASPGGLRPDGATLRGTLVRCASRWSRLSYDDDESPQQRRERVAALVRAQAGHDLVLLPEPWPAGGFAYRDWADRAEPVDGPTLEAMSAAARDAGVVLHAGSVVERAADGADRGPQGRGLWNTSLLLGPDGGLLATYRKVHRFGFGSGEPVLLEAGADVVTVDVPRPATGGAPVRLGLTTCYDLRFPELYRRLLDDGARVVLVPAAWPAARVAHWTLLGRARAVEDQVFVVAGNTAGTHAGHRMGGRSQVVGPLGEVLAEAGEGEQVLSVEPGRRRAGRRARRLPRARGPEALTVFYAVVLAIALGMLVASYRRSGGEWTRYLTGTGAPVVWVLLGGGSLLCLLVDVAGEGSLAQSLFVGGLIGTALVQVVLLRQAPVRGAEGSADAAPARPGATGDGDEHRSA</sequence>
<evidence type="ECO:0000256" key="1">
    <source>
        <dbReference type="ARBA" id="ARBA00004651"/>
    </source>
</evidence>
<evidence type="ECO:0000256" key="5">
    <source>
        <dbReference type="ARBA" id="ARBA00022989"/>
    </source>
</evidence>
<feature type="transmembrane region" description="Helical" evidence="8">
    <location>
        <begin position="1014"/>
        <end position="1039"/>
    </location>
</feature>
<dbReference type="InterPro" id="IPR003010">
    <property type="entry name" value="C-N_Hydrolase"/>
</dbReference>
<evidence type="ECO:0000313" key="10">
    <source>
        <dbReference type="EMBL" id="GMA87192.1"/>
    </source>
</evidence>
<dbReference type="SUPFAM" id="SSF56317">
    <property type="entry name" value="Carbon-nitrogen hydrolase"/>
    <property type="match status" value="1"/>
</dbReference>
<feature type="transmembrane region" description="Helical" evidence="8">
    <location>
        <begin position="80"/>
        <end position="99"/>
    </location>
</feature>
<keyword evidence="5 8" id="KW-1133">Transmembrane helix</keyword>
<evidence type="ECO:0000256" key="4">
    <source>
        <dbReference type="ARBA" id="ARBA00022692"/>
    </source>
</evidence>
<dbReference type="PROSITE" id="PS50263">
    <property type="entry name" value="CN_HYDROLASE"/>
    <property type="match status" value="1"/>
</dbReference>
<dbReference type="Pfam" id="PF09678">
    <property type="entry name" value="Caa3_CtaG"/>
    <property type="match status" value="1"/>
</dbReference>
<evidence type="ECO:0000256" key="3">
    <source>
        <dbReference type="ARBA" id="ARBA00022475"/>
    </source>
</evidence>
<feature type="compositionally biased region" description="Low complexity" evidence="7">
    <location>
        <begin position="12"/>
        <end position="22"/>
    </location>
</feature>
<dbReference type="PANTHER" id="PTHR23088:SF27">
    <property type="entry name" value="DEAMINATED GLUTATHIONE AMIDASE"/>
    <property type="match status" value="1"/>
</dbReference>
<feature type="transmembrane region" description="Helical" evidence="8">
    <location>
        <begin position="984"/>
        <end position="1002"/>
    </location>
</feature>
<feature type="transmembrane region" description="Helical" evidence="8">
    <location>
        <begin position="430"/>
        <end position="451"/>
    </location>
</feature>
<feature type="transmembrane region" description="Helical" evidence="8">
    <location>
        <begin position="547"/>
        <end position="567"/>
    </location>
</feature>
<reference evidence="11" key="1">
    <citation type="journal article" date="2019" name="Int. J. Syst. Evol. Microbiol.">
        <title>The Global Catalogue of Microorganisms (GCM) 10K type strain sequencing project: providing services to taxonomists for standard genome sequencing and annotation.</title>
        <authorList>
            <consortium name="The Broad Institute Genomics Platform"/>
            <consortium name="The Broad Institute Genome Sequencing Center for Infectious Disease"/>
            <person name="Wu L."/>
            <person name="Ma J."/>
        </authorList>
    </citation>
    <scope>NUCLEOTIDE SEQUENCE [LARGE SCALE GENOMIC DNA]</scope>
    <source>
        <strain evidence="11">NBRC 108730</strain>
    </source>
</reference>
<gene>
    <name evidence="10" type="ORF">GCM10025868_24420</name>
</gene>
<evidence type="ECO:0000256" key="6">
    <source>
        <dbReference type="ARBA" id="ARBA00023136"/>
    </source>
</evidence>
<comment type="subcellular location">
    <subcellularLocation>
        <location evidence="1">Cell membrane</location>
        <topology evidence="1">Multi-pass membrane protein</topology>
    </subcellularLocation>
</comment>
<dbReference type="Pfam" id="PF00795">
    <property type="entry name" value="CN_hydrolase"/>
    <property type="match status" value="1"/>
</dbReference>
<keyword evidence="6 8" id="KW-0472">Membrane</keyword>
<feature type="transmembrane region" description="Helical" evidence="8">
    <location>
        <begin position="463"/>
        <end position="484"/>
    </location>
</feature>
<comment type="caution">
    <text evidence="10">The sequence shown here is derived from an EMBL/GenBank/DDBJ whole genome shotgun (WGS) entry which is preliminary data.</text>
</comment>
<dbReference type="InterPro" id="IPR019108">
    <property type="entry name" value="Caa3_assmbl_CtaG-rel"/>
</dbReference>
<organism evidence="10 11">
    <name type="scientific">Angustibacter aerolatus</name>
    <dbReference type="NCBI Taxonomy" id="1162965"/>
    <lineage>
        <taxon>Bacteria</taxon>
        <taxon>Bacillati</taxon>
        <taxon>Actinomycetota</taxon>
        <taxon>Actinomycetes</taxon>
        <taxon>Kineosporiales</taxon>
        <taxon>Kineosporiaceae</taxon>
    </lineage>
</organism>
<feature type="region of interest" description="Disordered" evidence="7">
    <location>
        <begin position="213"/>
        <end position="257"/>
    </location>
</feature>
<dbReference type="PANTHER" id="PTHR23088">
    <property type="entry name" value="NITRILASE-RELATED"/>
    <property type="match status" value="1"/>
</dbReference>
<evidence type="ECO:0000256" key="7">
    <source>
        <dbReference type="SAM" id="MobiDB-lite"/>
    </source>
</evidence>
<feature type="transmembrane region" description="Helical" evidence="8">
    <location>
        <begin position="192"/>
        <end position="213"/>
    </location>
</feature>
<dbReference type="EMBL" id="BSUZ01000001">
    <property type="protein sequence ID" value="GMA87192.1"/>
    <property type="molecule type" value="Genomic_DNA"/>
</dbReference>
<feature type="transmembrane region" description="Helical" evidence="8">
    <location>
        <begin position="166"/>
        <end position="186"/>
    </location>
</feature>
<feature type="region of interest" description="Disordered" evidence="7">
    <location>
        <begin position="1"/>
        <end position="22"/>
    </location>
</feature>